<dbReference type="GO" id="GO:0030170">
    <property type="term" value="F:pyridoxal phosphate binding"/>
    <property type="evidence" value="ECO:0007669"/>
    <property type="project" value="InterPro"/>
</dbReference>
<proteinExistence type="inferred from homology"/>
<evidence type="ECO:0000313" key="10">
    <source>
        <dbReference type="Proteomes" id="UP000581135"/>
    </source>
</evidence>
<evidence type="ECO:0000256" key="7">
    <source>
        <dbReference type="RuleBase" id="RU000481"/>
    </source>
</evidence>
<dbReference type="PANTHER" id="PTHR46383">
    <property type="entry name" value="ASPARTATE AMINOTRANSFERASE"/>
    <property type="match status" value="1"/>
</dbReference>
<dbReference type="SUPFAM" id="SSF53383">
    <property type="entry name" value="PLP-dependent transferases"/>
    <property type="match status" value="1"/>
</dbReference>
<dbReference type="AlphaFoldDB" id="A0A839STP5"/>
<dbReference type="InterPro" id="IPR015424">
    <property type="entry name" value="PyrdxlP-dep_Trfase"/>
</dbReference>
<feature type="domain" description="Aminotransferase class I/classII large" evidence="8">
    <location>
        <begin position="22"/>
        <end position="359"/>
    </location>
</feature>
<keyword evidence="5" id="KW-0663">Pyridoxal phosphate</keyword>
<dbReference type="PROSITE" id="PS00105">
    <property type="entry name" value="AA_TRANSFER_CLASS_1"/>
    <property type="match status" value="1"/>
</dbReference>
<evidence type="ECO:0000256" key="3">
    <source>
        <dbReference type="ARBA" id="ARBA00022576"/>
    </source>
</evidence>
<dbReference type="InterPro" id="IPR050596">
    <property type="entry name" value="AspAT/PAT-like"/>
</dbReference>
<reference evidence="9 10" key="1">
    <citation type="submission" date="2020-08" db="EMBL/GenBank/DDBJ databases">
        <title>Genomic Encyclopedia of Type Strains, Phase III (KMG-III): the genomes of soil and plant-associated and newly described type strains.</title>
        <authorList>
            <person name="Whitman W."/>
        </authorList>
    </citation>
    <scope>NUCLEOTIDE SEQUENCE [LARGE SCALE GENOMIC DNA]</scope>
    <source>
        <strain evidence="9 10">CECT 8803</strain>
    </source>
</reference>
<evidence type="ECO:0000259" key="8">
    <source>
        <dbReference type="Pfam" id="PF00155"/>
    </source>
</evidence>
<protein>
    <recommendedName>
        <fullName evidence="7">Aminotransferase</fullName>
        <ecNumber evidence="7">2.6.1.-</ecNumber>
    </recommendedName>
</protein>
<evidence type="ECO:0000256" key="1">
    <source>
        <dbReference type="ARBA" id="ARBA00001933"/>
    </source>
</evidence>
<evidence type="ECO:0000256" key="6">
    <source>
        <dbReference type="ARBA" id="ARBA00049185"/>
    </source>
</evidence>
<keyword evidence="3 7" id="KW-0032">Aminotransferase</keyword>
<organism evidence="9 10">
    <name type="scientific">Limibacillus halophilus</name>
    <dbReference type="NCBI Taxonomy" id="1579333"/>
    <lineage>
        <taxon>Bacteria</taxon>
        <taxon>Pseudomonadati</taxon>
        <taxon>Pseudomonadota</taxon>
        <taxon>Alphaproteobacteria</taxon>
        <taxon>Rhodospirillales</taxon>
        <taxon>Rhodovibrionaceae</taxon>
        <taxon>Limibacillus</taxon>
    </lineage>
</organism>
<dbReference type="GO" id="GO:0004069">
    <property type="term" value="F:L-aspartate:2-oxoglutarate aminotransferase activity"/>
    <property type="evidence" value="ECO:0007669"/>
    <property type="project" value="UniProtKB-EC"/>
</dbReference>
<dbReference type="InterPro" id="IPR015421">
    <property type="entry name" value="PyrdxlP-dep_Trfase_major"/>
</dbReference>
<dbReference type="InterPro" id="IPR004839">
    <property type="entry name" value="Aminotransferase_I/II_large"/>
</dbReference>
<dbReference type="PANTHER" id="PTHR46383:SF1">
    <property type="entry name" value="ASPARTATE AMINOTRANSFERASE"/>
    <property type="match status" value="1"/>
</dbReference>
<sequence>MRDFEKKNAYFDGLLADPQLKWLGQNTNHVPMHPAVRKAMIEAVETESFHAYAPPAGLEALRKAVVADLGLGGDASALITDGAVGGLFLVCRAFCKPGTNFVTTDPGWKWPMQFARQAGAEVREIPIYSAENAYRLTPAMLEDAVDEKTSIIYIVDPNNPLGICYTEGEIEAFCAIARKVGAIFLHDCTYRDFAYSHTLAARFYPERSVTSYSFSKWLGLAGMRVGALVSSLDIIEFLAELSPTTLGGSMVAQRGALAGLAVKNEWMATVQSIQRRNQQAIADTVAGIDGLSLPVYPSNGNFLVIECADLGIAPEALVHAYQQRGIMIRQGRYHTPRFGDRFIKVSTTVPESWIEEFCALLPEMIETARGVNATDQLF</sequence>
<dbReference type="InterPro" id="IPR004838">
    <property type="entry name" value="NHTrfase_class1_PyrdxlP-BS"/>
</dbReference>
<keyword evidence="10" id="KW-1185">Reference proteome</keyword>
<gene>
    <name evidence="9" type="ORF">FHR98_000548</name>
</gene>
<evidence type="ECO:0000256" key="4">
    <source>
        <dbReference type="ARBA" id="ARBA00022679"/>
    </source>
</evidence>
<dbReference type="Pfam" id="PF00155">
    <property type="entry name" value="Aminotran_1_2"/>
    <property type="match status" value="1"/>
</dbReference>
<dbReference type="NCBIfam" id="NF004870">
    <property type="entry name" value="PRK06225.1"/>
    <property type="match status" value="1"/>
</dbReference>
<evidence type="ECO:0000256" key="5">
    <source>
        <dbReference type="ARBA" id="ARBA00022898"/>
    </source>
</evidence>
<dbReference type="Proteomes" id="UP000581135">
    <property type="component" value="Unassembled WGS sequence"/>
</dbReference>
<dbReference type="GO" id="GO:0006520">
    <property type="term" value="P:amino acid metabolic process"/>
    <property type="evidence" value="ECO:0007669"/>
    <property type="project" value="InterPro"/>
</dbReference>
<dbReference type="EC" id="2.6.1.-" evidence="7"/>
<comment type="similarity">
    <text evidence="2 7">Belongs to the class-I pyridoxal-phosphate-dependent aminotransferase family.</text>
</comment>
<evidence type="ECO:0000256" key="2">
    <source>
        <dbReference type="ARBA" id="ARBA00007441"/>
    </source>
</evidence>
<dbReference type="RefSeq" id="WP_183415079.1">
    <property type="nucleotide sequence ID" value="NZ_JACHXA010000001.1"/>
</dbReference>
<dbReference type="EMBL" id="JACHXA010000001">
    <property type="protein sequence ID" value="MBB3064283.1"/>
    <property type="molecule type" value="Genomic_DNA"/>
</dbReference>
<keyword evidence="4 7" id="KW-0808">Transferase</keyword>
<dbReference type="Gene3D" id="3.90.1150.10">
    <property type="entry name" value="Aspartate Aminotransferase, domain 1"/>
    <property type="match status" value="1"/>
</dbReference>
<comment type="caution">
    <text evidence="9">The sequence shown here is derived from an EMBL/GenBank/DDBJ whole genome shotgun (WGS) entry which is preliminary data.</text>
</comment>
<dbReference type="CDD" id="cd00609">
    <property type="entry name" value="AAT_like"/>
    <property type="match status" value="1"/>
</dbReference>
<evidence type="ECO:0000313" key="9">
    <source>
        <dbReference type="EMBL" id="MBB3064283.1"/>
    </source>
</evidence>
<comment type="catalytic activity">
    <reaction evidence="6">
        <text>L-aspartate + 2-oxoglutarate = oxaloacetate + L-glutamate</text>
        <dbReference type="Rhea" id="RHEA:21824"/>
        <dbReference type="ChEBI" id="CHEBI:16452"/>
        <dbReference type="ChEBI" id="CHEBI:16810"/>
        <dbReference type="ChEBI" id="CHEBI:29985"/>
        <dbReference type="ChEBI" id="CHEBI:29991"/>
        <dbReference type="EC" id="2.6.1.1"/>
    </reaction>
</comment>
<dbReference type="InterPro" id="IPR015422">
    <property type="entry name" value="PyrdxlP-dep_Trfase_small"/>
</dbReference>
<name>A0A839STP5_9PROT</name>
<accession>A0A839STP5</accession>
<dbReference type="Gene3D" id="3.40.640.10">
    <property type="entry name" value="Type I PLP-dependent aspartate aminotransferase-like (Major domain)"/>
    <property type="match status" value="1"/>
</dbReference>
<comment type="cofactor">
    <cofactor evidence="1 7">
        <name>pyridoxal 5'-phosphate</name>
        <dbReference type="ChEBI" id="CHEBI:597326"/>
    </cofactor>
</comment>